<accession>A0AAW2ZQB3</accession>
<reference evidence="2 3" key="1">
    <citation type="submission" date="2024-03" db="EMBL/GenBank/DDBJ databases">
        <title>The Acrasis kona genome and developmental transcriptomes reveal deep origins of eukaryotic multicellular pathways.</title>
        <authorList>
            <person name="Sheikh S."/>
            <person name="Fu C.-J."/>
            <person name="Brown M.W."/>
            <person name="Baldauf S.L."/>
        </authorList>
    </citation>
    <scope>NUCLEOTIDE SEQUENCE [LARGE SCALE GENOMIC DNA]</scope>
    <source>
        <strain evidence="2 3">ATCC MYA-3509</strain>
    </source>
</reference>
<dbReference type="AlphaFoldDB" id="A0AAW2ZQB3"/>
<evidence type="ECO:0000313" key="2">
    <source>
        <dbReference type="EMBL" id="KAL0491337.1"/>
    </source>
</evidence>
<feature type="region of interest" description="Disordered" evidence="1">
    <location>
        <begin position="22"/>
        <end position="43"/>
    </location>
</feature>
<protein>
    <submittedName>
        <fullName evidence="2">Uncharacterized protein</fullName>
    </submittedName>
</protein>
<sequence length="634" mass="73745">MLSICWKSMEDVEEINHAFREMQEESSQAQDISEDHDENQNTDGGLSISDLLLRFQSMQEESMQEENSAQIEKDSASIPNEEVPVGENRRELHSVRCDYDLQYVIVNLHYTLLLEKSEQKEVFYILQDESKLVIDPSHFCLNTEVQLCDLCFDFYQETLSEQEGSNKQGCLVVLNPMMHQNVHGCKRVLQILLYKFDVLTTLFYDFYNKDQLRSASVVLIQMLSLSDRIGNSNFLHSRYHDGQVRIQKLEQVLMGFIALYRKSKNLQLLLFFKERFLLKIIRRSNTLELMLEYMFFNLESGLLDEALDSISAYQNKSGDESPILTGYLGVLHFMKLETIIIPKREDANSDIDMLGQSKAMSSKSIANITNAIIALRFLESYIVKIPDSMLFVHHLGKLYLLMNRLDDCEQLFKSFYLSDRSPKPQAGMQYLKFLLARPSIQQIHDSIDSTLSDLNEIFTREDHHNSAIESTINADEIIMVCRDIIKTDPVNIYAITTLIYLIQVEELEDKYSLLLFVLQSLWTAIEFVGVGVSSAWHWKTICDVLYISYNLPSVNYYELSVNFGKYLASPLKSFRLKKHIDRNIIKRENETFSECFLDQLFFVSLFVKFEEGIVFNTLKIHKYRYVKKLKSMST</sequence>
<gene>
    <name evidence="2" type="ORF">AKO1_009860</name>
</gene>
<dbReference type="EMBL" id="JAOPGA020001789">
    <property type="protein sequence ID" value="KAL0491337.1"/>
    <property type="molecule type" value="Genomic_DNA"/>
</dbReference>
<comment type="caution">
    <text evidence="2">The sequence shown here is derived from an EMBL/GenBank/DDBJ whole genome shotgun (WGS) entry which is preliminary data.</text>
</comment>
<keyword evidence="3" id="KW-1185">Reference proteome</keyword>
<name>A0AAW2ZQB3_9EUKA</name>
<proteinExistence type="predicted"/>
<organism evidence="2 3">
    <name type="scientific">Acrasis kona</name>
    <dbReference type="NCBI Taxonomy" id="1008807"/>
    <lineage>
        <taxon>Eukaryota</taxon>
        <taxon>Discoba</taxon>
        <taxon>Heterolobosea</taxon>
        <taxon>Tetramitia</taxon>
        <taxon>Eutetramitia</taxon>
        <taxon>Acrasidae</taxon>
        <taxon>Acrasis</taxon>
    </lineage>
</organism>
<feature type="non-terminal residue" evidence="2">
    <location>
        <position position="634"/>
    </location>
</feature>
<dbReference type="Proteomes" id="UP001431209">
    <property type="component" value="Unassembled WGS sequence"/>
</dbReference>
<evidence type="ECO:0000256" key="1">
    <source>
        <dbReference type="SAM" id="MobiDB-lite"/>
    </source>
</evidence>
<evidence type="ECO:0000313" key="3">
    <source>
        <dbReference type="Proteomes" id="UP001431209"/>
    </source>
</evidence>